<dbReference type="RefSeq" id="WP_075819587.1">
    <property type="nucleotide sequence ID" value="NZ_CAJUTZ010000040.1"/>
</dbReference>
<reference evidence="2 3" key="1">
    <citation type="submission" date="2016-11" db="EMBL/GenBank/DDBJ databases">
        <title>Description of two novel members of the family Erysipelotrichaceae: Ileibacterium lipovorans gen. nov., sp. nov. and Dubosiella newyorkensis, gen. nov., sp. nov.</title>
        <authorList>
            <person name="Cox L.M."/>
            <person name="Sohn J."/>
            <person name="Tyrrell K.L."/>
            <person name="Citron D.M."/>
            <person name="Lawson P.A."/>
            <person name="Patel N.B."/>
            <person name="Iizumi T."/>
            <person name="Perez-Perez G.I."/>
            <person name="Goldstein E.J."/>
            <person name="Blaser M.J."/>
        </authorList>
    </citation>
    <scope>NUCLEOTIDE SEQUENCE [LARGE SCALE GENOMIC DNA]</scope>
    <source>
        <strain evidence="2 3">NYU-BL-A3</strain>
    </source>
</reference>
<dbReference type="CDD" id="cd06974">
    <property type="entry name" value="TerD_like"/>
    <property type="match status" value="1"/>
</dbReference>
<gene>
    <name evidence="2" type="ORF">BO222_06770</name>
</gene>
<dbReference type="EMBL" id="MPJW01000136">
    <property type="protein sequence ID" value="OLU39391.1"/>
    <property type="molecule type" value="Genomic_DNA"/>
</dbReference>
<dbReference type="OrthoDB" id="4123258at2"/>
<dbReference type="InterPro" id="IPR003325">
    <property type="entry name" value="TerD"/>
</dbReference>
<protein>
    <recommendedName>
        <fullName evidence="1">TerD domain-containing protein</fullName>
    </recommendedName>
</protein>
<dbReference type="Proteomes" id="UP000186341">
    <property type="component" value="Unassembled WGS sequence"/>
</dbReference>
<dbReference type="InterPro" id="IPR051324">
    <property type="entry name" value="Stress/Tellurium_Resist"/>
</dbReference>
<evidence type="ECO:0000259" key="1">
    <source>
        <dbReference type="Pfam" id="PF02342"/>
    </source>
</evidence>
<dbReference type="PANTHER" id="PTHR32097">
    <property type="entry name" value="CAMP-BINDING PROTEIN 1-RELATED"/>
    <property type="match status" value="1"/>
</dbReference>
<evidence type="ECO:0000313" key="2">
    <source>
        <dbReference type="EMBL" id="OLU39391.1"/>
    </source>
</evidence>
<sequence>MAIELDLNKEIQLDLNKGITLDLEKGDFVNLSKNRLDDSRLRAGCGWNCRMVEKRGFFTTKRVMEDVDLDLICVLEDDRGRVLDRVFFNNREVRGLRLDQDDRSGSEGYKDVDRECQSLNKDNENIMIRLDRIPANVAQIRIGVVIYNELRKKKGLPLHTFAMIDNAYCKLVDETGRRVLCSVKMSEKGNNATAVMMAVLKRYQGQWMFEAAEEYSNANVMTF</sequence>
<evidence type="ECO:0000313" key="3">
    <source>
        <dbReference type="Proteomes" id="UP000186341"/>
    </source>
</evidence>
<feature type="domain" description="TerD" evidence="1">
    <location>
        <begin position="21"/>
        <end position="216"/>
    </location>
</feature>
<dbReference type="GeneID" id="82202898"/>
<accession>A0A1U7NFQ4</accession>
<dbReference type="AlphaFoldDB" id="A0A1U7NFQ4"/>
<dbReference type="Pfam" id="PF02342">
    <property type="entry name" value="TerD"/>
    <property type="match status" value="1"/>
</dbReference>
<name>A0A1U7NFQ4_9FIRM</name>
<comment type="caution">
    <text evidence="2">The sequence shown here is derived from an EMBL/GenBank/DDBJ whole genome shotgun (WGS) entry which is preliminary data.</text>
</comment>
<organism evidence="2 3">
    <name type="scientific">Ileibacterium valens</name>
    <dbReference type="NCBI Taxonomy" id="1862668"/>
    <lineage>
        <taxon>Bacteria</taxon>
        <taxon>Bacillati</taxon>
        <taxon>Bacillota</taxon>
        <taxon>Erysipelotrichia</taxon>
        <taxon>Erysipelotrichales</taxon>
        <taxon>Erysipelotrichaceae</taxon>
        <taxon>Ileibacterium</taxon>
    </lineage>
</organism>
<dbReference type="PANTHER" id="PTHR32097:SF17">
    <property type="entry name" value="CAMP-BINDING PROTEIN 1-RELATED"/>
    <property type="match status" value="1"/>
</dbReference>
<dbReference type="Gene3D" id="2.60.60.30">
    <property type="entry name" value="sav2460 like domains"/>
    <property type="match status" value="1"/>
</dbReference>
<keyword evidence="3" id="KW-1185">Reference proteome</keyword>
<proteinExistence type="predicted"/>